<evidence type="ECO:0000313" key="2">
    <source>
        <dbReference type="EMBL" id="EOB00211.1"/>
    </source>
</evidence>
<feature type="region of interest" description="Disordered" evidence="1">
    <location>
        <begin position="175"/>
        <end position="196"/>
    </location>
</feature>
<feature type="compositionally biased region" description="Polar residues" evidence="1">
    <location>
        <begin position="187"/>
        <end position="196"/>
    </location>
</feature>
<name>R0JS11_ANAPL</name>
<feature type="compositionally biased region" description="Basic and acidic residues" evidence="1">
    <location>
        <begin position="176"/>
        <end position="186"/>
    </location>
</feature>
<reference evidence="3" key="1">
    <citation type="journal article" date="2013" name="Nat. Genet.">
        <title>The duck genome and transcriptome provide insight into an avian influenza virus reservoir species.</title>
        <authorList>
            <person name="Huang Y."/>
            <person name="Li Y."/>
            <person name="Burt D.W."/>
            <person name="Chen H."/>
            <person name="Zhang Y."/>
            <person name="Qian W."/>
            <person name="Kim H."/>
            <person name="Gan S."/>
            <person name="Zhao Y."/>
            <person name="Li J."/>
            <person name="Yi K."/>
            <person name="Feng H."/>
            <person name="Zhu P."/>
            <person name="Li B."/>
            <person name="Liu Q."/>
            <person name="Fairley S."/>
            <person name="Magor K.E."/>
            <person name="Du Z."/>
            <person name="Hu X."/>
            <person name="Goodman L."/>
            <person name="Tafer H."/>
            <person name="Vignal A."/>
            <person name="Lee T."/>
            <person name="Kim K.W."/>
            <person name="Sheng Z."/>
            <person name="An Y."/>
            <person name="Searle S."/>
            <person name="Herrero J."/>
            <person name="Groenen M.A."/>
            <person name="Crooijmans R.P."/>
            <person name="Faraut T."/>
            <person name="Cai Q."/>
            <person name="Webster R.G."/>
            <person name="Aldridge J.R."/>
            <person name="Warren W.C."/>
            <person name="Bartschat S."/>
            <person name="Kehr S."/>
            <person name="Marz M."/>
            <person name="Stadler P.F."/>
            <person name="Smith J."/>
            <person name="Kraus R.H."/>
            <person name="Zhao Y."/>
            <person name="Ren L."/>
            <person name="Fei J."/>
            <person name="Morisson M."/>
            <person name="Kaiser P."/>
            <person name="Griffin D.K."/>
            <person name="Rao M."/>
            <person name="Pitel F."/>
            <person name="Wang J."/>
            <person name="Li N."/>
        </authorList>
    </citation>
    <scope>NUCLEOTIDE SEQUENCE [LARGE SCALE GENOMIC DNA]</scope>
</reference>
<sequence length="285" mass="31635">MLGKFPNLTLSGKRRREELGTSACLTADAGTQHPSGYSMQGLAQEKAGESSEQKKKCYLVSSSNKAFTGEQKWFGPLTKRSLPKKIHAQAHMFQVAAGRSVAAHLSLKRVTMQDRKLLREFVLLILRQWDEGRAARGPRLNKLQVQAKNVCVIKEDICFVDQIWASGRGGQCETEPLLRDGPDTAHSHTSSPSQAKFNKLHFGPRLPGKPCNAIQDGGLPSPWVIQRAGLSACPWPASRAREGCLRGVVWQQYEAFVRFLLDLSEDYPEFGSGGSLHHSWRLSRT</sequence>
<gene>
    <name evidence="2" type="ORF">Anapl_14439</name>
</gene>
<dbReference type="AlphaFoldDB" id="R0JS11"/>
<protein>
    <submittedName>
        <fullName evidence="2">Uncharacterized protein</fullName>
    </submittedName>
</protein>
<evidence type="ECO:0000256" key="1">
    <source>
        <dbReference type="SAM" id="MobiDB-lite"/>
    </source>
</evidence>
<proteinExistence type="predicted"/>
<evidence type="ECO:0000313" key="3">
    <source>
        <dbReference type="Proteomes" id="UP000296049"/>
    </source>
</evidence>
<accession>R0JS11</accession>
<dbReference type="EMBL" id="KB743220">
    <property type="protein sequence ID" value="EOB00211.1"/>
    <property type="molecule type" value="Genomic_DNA"/>
</dbReference>
<organism evidence="2 3">
    <name type="scientific">Anas platyrhynchos</name>
    <name type="common">Mallard</name>
    <name type="synonym">Anas boschas</name>
    <dbReference type="NCBI Taxonomy" id="8839"/>
    <lineage>
        <taxon>Eukaryota</taxon>
        <taxon>Metazoa</taxon>
        <taxon>Chordata</taxon>
        <taxon>Craniata</taxon>
        <taxon>Vertebrata</taxon>
        <taxon>Euteleostomi</taxon>
        <taxon>Archelosauria</taxon>
        <taxon>Archosauria</taxon>
        <taxon>Dinosauria</taxon>
        <taxon>Saurischia</taxon>
        <taxon>Theropoda</taxon>
        <taxon>Coelurosauria</taxon>
        <taxon>Aves</taxon>
        <taxon>Neognathae</taxon>
        <taxon>Galloanserae</taxon>
        <taxon>Anseriformes</taxon>
        <taxon>Anatidae</taxon>
        <taxon>Anatinae</taxon>
        <taxon>Anas</taxon>
    </lineage>
</organism>
<keyword evidence="3" id="KW-1185">Reference proteome</keyword>
<dbReference type="Proteomes" id="UP000296049">
    <property type="component" value="Unassembled WGS sequence"/>
</dbReference>